<protein>
    <recommendedName>
        <fullName evidence="4">Guanylate cyclase domain-containing protein</fullName>
    </recommendedName>
</protein>
<evidence type="ECO:0000256" key="1">
    <source>
        <dbReference type="SAM" id="MobiDB-lite"/>
    </source>
</evidence>
<evidence type="ECO:0000313" key="2">
    <source>
        <dbReference type="EMBL" id="ACU76043.1"/>
    </source>
</evidence>
<keyword evidence="3" id="KW-1185">Reference proteome</keyword>
<dbReference type="OrthoDB" id="3482507at2"/>
<evidence type="ECO:0000313" key="3">
    <source>
        <dbReference type="Proteomes" id="UP000000851"/>
    </source>
</evidence>
<dbReference type="EMBL" id="CP001700">
    <property type="protein sequence ID" value="ACU76043.1"/>
    <property type="molecule type" value="Genomic_DNA"/>
</dbReference>
<dbReference type="SUPFAM" id="SSF55073">
    <property type="entry name" value="Nucleotide cyclase"/>
    <property type="match status" value="1"/>
</dbReference>
<proteinExistence type="predicted"/>
<feature type="compositionally biased region" description="Low complexity" evidence="1">
    <location>
        <begin position="207"/>
        <end position="216"/>
    </location>
</feature>
<feature type="region of interest" description="Disordered" evidence="1">
    <location>
        <begin position="204"/>
        <end position="223"/>
    </location>
</feature>
<dbReference type="RefSeq" id="WP_015795771.1">
    <property type="nucleotide sequence ID" value="NC_013131.1"/>
</dbReference>
<name>C7Q730_CATAD</name>
<gene>
    <name evidence="2" type="ordered locus">Caci_7214</name>
</gene>
<dbReference type="Proteomes" id="UP000000851">
    <property type="component" value="Chromosome"/>
</dbReference>
<dbReference type="Gene3D" id="3.30.70.1230">
    <property type="entry name" value="Nucleotide cyclase"/>
    <property type="match status" value="1"/>
</dbReference>
<accession>C7Q730</accession>
<dbReference type="HOGENOM" id="CLU_085079_0_0_11"/>
<dbReference type="AlphaFoldDB" id="C7Q730"/>
<dbReference type="eggNOG" id="COG2114">
    <property type="taxonomic scope" value="Bacteria"/>
</dbReference>
<reference evidence="2 3" key="1">
    <citation type="journal article" date="2009" name="Stand. Genomic Sci.">
        <title>Complete genome sequence of Catenulispora acidiphila type strain (ID 139908).</title>
        <authorList>
            <person name="Copeland A."/>
            <person name="Lapidus A."/>
            <person name="Glavina Del Rio T."/>
            <person name="Nolan M."/>
            <person name="Lucas S."/>
            <person name="Chen F."/>
            <person name="Tice H."/>
            <person name="Cheng J.F."/>
            <person name="Bruce D."/>
            <person name="Goodwin L."/>
            <person name="Pitluck S."/>
            <person name="Mikhailova N."/>
            <person name="Pati A."/>
            <person name="Ivanova N."/>
            <person name="Mavromatis K."/>
            <person name="Chen A."/>
            <person name="Palaniappan K."/>
            <person name="Chain P."/>
            <person name="Land M."/>
            <person name="Hauser L."/>
            <person name="Chang Y.J."/>
            <person name="Jeffries C.D."/>
            <person name="Chertkov O."/>
            <person name="Brettin T."/>
            <person name="Detter J.C."/>
            <person name="Han C."/>
            <person name="Ali Z."/>
            <person name="Tindall B.J."/>
            <person name="Goker M."/>
            <person name="Bristow J."/>
            <person name="Eisen J.A."/>
            <person name="Markowitz V."/>
            <person name="Hugenholtz P."/>
            <person name="Kyrpides N.C."/>
            <person name="Klenk H.P."/>
        </authorList>
    </citation>
    <scope>NUCLEOTIDE SEQUENCE [LARGE SCALE GENOMIC DNA]</scope>
    <source>
        <strain evidence="3">DSM 44928 / JCM 14897 / NBRC 102108 / NRRL B-24433 / ID139908</strain>
    </source>
</reference>
<evidence type="ECO:0008006" key="4">
    <source>
        <dbReference type="Google" id="ProtNLM"/>
    </source>
</evidence>
<sequence>MGGIVNDLPEYRSVLAVDIEKSSGRGNQALLAIRAALTRCLSEAVERSGIAWDACLVEDLGDGLRVTTPSGTARTSLVHPLIPELAARLREHNRLHAAIGQIRVRMAVHSGDVFVGPQGVPAGSSLIVLARMLDARACRDALAKAPESVPLVLLVSQHFYDETIVHGYVGIEAAEFRRVQVEEKEYAAGAWLYVPQGVSVQEDEAAARAAPASSPGSDDRSSMTVIATDSAKALGVQHGDVHIHHL</sequence>
<dbReference type="InterPro" id="IPR029787">
    <property type="entry name" value="Nucleotide_cyclase"/>
</dbReference>
<organism evidence="2 3">
    <name type="scientific">Catenulispora acidiphila (strain DSM 44928 / JCM 14897 / NBRC 102108 / NRRL B-24433 / ID139908)</name>
    <dbReference type="NCBI Taxonomy" id="479433"/>
    <lineage>
        <taxon>Bacteria</taxon>
        <taxon>Bacillati</taxon>
        <taxon>Actinomycetota</taxon>
        <taxon>Actinomycetes</taxon>
        <taxon>Catenulisporales</taxon>
        <taxon>Catenulisporaceae</taxon>
        <taxon>Catenulispora</taxon>
    </lineage>
</organism>
<dbReference type="KEGG" id="cai:Caci_7214"/>
<dbReference type="STRING" id="479433.Caci_7214"/>
<dbReference type="InParanoid" id="C7Q730"/>